<sequence>MMNSEDVYLKIINSIYLTLSRATGTMPFGGRHYLEEITRGVGEQILKDYGEECKLESTRPSDICKAYFNALGYLVFLEEGAFQLEDEGNSVLVTMSQEHCIYQSYCRRAQEEGLLFYCPRLGALQSALKNALGLEYSTAVEFEPASGVCHGKVFPVKRRLRTEMMHFVDDTLDIAGERAVLFTKDVYLSFLVAVNEYAPFILQKVLFDTGYRSFLNIAREAADCYKIPEDSLQVCFEEMKNCGIGRIELVSLDASAGHAVLRCYQSFEVAVVEGMELYRTPRVTCDLLRGQLSACLTVILGYPIICEEMQCAALSGEYCEFHAYPEEENEGE</sequence>
<dbReference type="AlphaFoldDB" id="A0A0B7MNY1"/>
<organism evidence="2 3">
    <name type="scientific">Syntrophaceticus schinkii</name>
    <dbReference type="NCBI Taxonomy" id="499207"/>
    <lineage>
        <taxon>Bacteria</taxon>
        <taxon>Bacillati</taxon>
        <taxon>Bacillota</taxon>
        <taxon>Clostridia</taxon>
        <taxon>Thermoanaerobacterales</taxon>
        <taxon>Thermoanaerobacterales Family III. Incertae Sedis</taxon>
        <taxon>Syntrophaceticus</taxon>
    </lineage>
</organism>
<protein>
    <recommendedName>
        <fullName evidence="1">4-vinyl reductase 4VR domain-containing protein</fullName>
    </recommendedName>
</protein>
<accession>A0A0B7MNY1</accession>
<dbReference type="SUPFAM" id="SSF111126">
    <property type="entry name" value="Ligand-binding domain in the NO signalling and Golgi transport"/>
    <property type="match status" value="1"/>
</dbReference>
<gene>
    <name evidence="2" type="ORF">SSCH_670017</name>
</gene>
<proteinExistence type="predicted"/>
<evidence type="ECO:0000313" key="3">
    <source>
        <dbReference type="Proteomes" id="UP000046155"/>
    </source>
</evidence>
<feature type="domain" description="4-vinyl reductase 4VR" evidence="1">
    <location>
        <begin position="268"/>
        <end position="325"/>
    </location>
</feature>
<dbReference type="InterPro" id="IPR024096">
    <property type="entry name" value="NO_sig/Golgi_transp_ligand-bd"/>
</dbReference>
<evidence type="ECO:0000313" key="2">
    <source>
        <dbReference type="EMBL" id="CEO89958.1"/>
    </source>
</evidence>
<dbReference type="OrthoDB" id="1804856at2"/>
<dbReference type="RefSeq" id="WP_044665789.1">
    <property type="nucleotide sequence ID" value="NZ_CDRZ01000266.1"/>
</dbReference>
<dbReference type="Proteomes" id="UP000046155">
    <property type="component" value="Unassembled WGS sequence"/>
</dbReference>
<reference evidence="3" key="1">
    <citation type="submission" date="2015-01" db="EMBL/GenBank/DDBJ databases">
        <authorList>
            <person name="Manzoor Shahid"/>
            <person name="Zubair Saima"/>
        </authorList>
    </citation>
    <scope>NUCLEOTIDE SEQUENCE [LARGE SCALE GENOMIC DNA]</scope>
    <source>
        <strain evidence="3">Sp3</strain>
    </source>
</reference>
<keyword evidence="3" id="KW-1185">Reference proteome</keyword>
<name>A0A0B7MNY1_9FIRM</name>
<evidence type="ECO:0000259" key="1">
    <source>
        <dbReference type="SMART" id="SM00989"/>
    </source>
</evidence>
<dbReference type="Gene3D" id="3.30.1380.20">
    <property type="entry name" value="Trafficking protein particle complex subunit 3"/>
    <property type="match status" value="1"/>
</dbReference>
<dbReference type="InterPro" id="IPR004096">
    <property type="entry name" value="V4R"/>
</dbReference>
<dbReference type="SMART" id="SM00989">
    <property type="entry name" value="V4R"/>
    <property type="match status" value="1"/>
</dbReference>
<dbReference type="EMBL" id="CDRZ01000266">
    <property type="protein sequence ID" value="CEO89958.1"/>
    <property type="molecule type" value="Genomic_DNA"/>
</dbReference>